<evidence type="ECO:0000256" key="1">
    <source>
        <dbReference type="SAM" id="MobiDB-lite"/>
    </source>
</evidence>
<feature type="region of interest" description="Disordered" evidence="1">
    <location>
        <begin position="1"/>
        <end position="22"/>
    </location>
</feature>
<name>K0R239_THAOC</name>
<proteinExistence type="predicted"/>
<feature type="region of interest" description="Disordered" evidence="1">
    <location>
        <begin position="137"/>
        <end position="190"/>
    </location>
</feature>
<feature type="compositionally biased region" description="Basic and acidic residues" evidence="1">
    <location>
        <begin position="148"/>
        <end position="164"/>
    </location>
</feature>
<feature type="compositionally biased region" description="Basic and acidic residues" evidence="1">
    <location>
        <begin position="89"/>
        <end position="104"/>
    </location>
</feature>
<dbReference type="Proteomes" id="UP000266841">
    <property type="component" value="Unassembled WGS sequence"/>
</dbReference>
<protein>
    <submittedName>
        <fullName evidence="2">Uncharacterized protein</fullName>
    </submittedName>
</protein>
<accession>K0R239</accession>
<evidence type="ECO:0000313" key="3">
    <source>
        <dbReference type="Proteomes" id="UP000266841"/>
    </source>
</evidence>
<evidence type="ECO:0000313" key="2">
    <source>
        <dbReference type="EMBL" id="EJK46105.1"/>
    </source>
</evidence>
<sequence length="533" mass="59379">MPTSFESFDEGEEGLLPPRAEGGLDAEADAVEDDDAYVQRALRTQAGLAGLVGPPAHLDAEADAVEDDDAYVQRALRTQAGLVGPPAHLDAHTIPDVNDTRIDDAESLSFGDGGSDDKAEDGDDAMAMAFQLGRNTGATDTPWFDGSDYLRPKPKDDDRDRDGKWVSNQAVPMIPARRKSKTSVNRDCSDDVLKKIKDRGDWNNKNNPDKSERNFYVPPTTLFAIDVLTDEDSAFDTDGGVWKRVWEGYGTKDTFRRLLGICVEYYMAQGDEKLLPQKERGSGNEIMNKFIKVTALETDVRPEDRDDDNLHKPTTEDERLLSEAKEAMRSLVCPENKLVLTDLGGCFRGKYPGFAQFQKGSSVQVKRGQLDPYETFETSIYIKEEKCAWTSDGRRCVYTRNSKPGPGYVELWSEDIHGKWSDIEVGNRNPAHGSIPEETIKGWGDMTKRKIGGQSKGGVYALDEDRKVQEYKNGWTAFGYTVGRKGISLEKLQRAGRIGLTIDERTYVHATQCEKRYEIGEILPKILPPEAVV</sequence>
<comment type="caution">
    <text evidence="2">The sequence shown here is derived from an EMBL/GenBank/DDBJ whole genome shotgun (WGS) entry which is preliminary data.</text>
</comment>
<keyword evidence="3" id="KW-1185">Reference proteome</keyword>
<feature type="region of interest" description="Disordered" evidence="1">
    <location>
        <begin position="83"/>
        <end position="121"/>
    </location>
</feature>
<organism evidence="2 3">
    <name type="scientific">Thalassiosira oceanica</name>
    <name type="common">Marine diatom</name>
    <dbReference type="NCBI Taxonomy" id="159749"/>
    <lineage>
        <taxon>Eukaryota</taxon>
        <taxon>Sar</taxon>
        <taxon>Stramenopiles</taxon>
        <taxon>Ochrophyta</taxon>
        <taxon>Bacillariophyta</taxon>
        <taxon>Coscinodiscophyceae</taxon>
        <taxon>Thalassiosirophycidae</taxon>
        <taxon>Thalassiosirales</taxon>
        <taxon>Thalassiosiraceae</taxon>
        <taxon>Thalassiosira</taxon>
    </lineage>
</organism>
<gene>
    <name evidence="2" type="ORF">THAOC_35253</name>
</gene>
<dbReference type="EMBL" id="AGNL01047993">
    <property type="protein sequence ID" value="EJK46105.1"/>
    <property type="molecule type" value="Genomic_DNA"/>
</dbReference>
<dbReference type="AlphaFoldDB" id="K0R239"/>
<reference evidence="2 3" key="1">
    <citation type="journal article" date="2012" name="Genome Biol.">
        <title>Genome and low-iron response of an oceanic diatom adapted to chronic iron limitation.</title>
        <authorList>
            <person name="Lommer M."/>
            <person name="Specht M."/>
            <person name="Roy A.S."/>
            <person name="Kraemer L."/>
            <person name="Andreson R."/>
            <person name="Gutowska M.A."/>
            <person name="Wolf J."/>
            <person name="Bergner S.V."/>
            <person name="Schilhabel M.B."/>
            <person name="Klostermeier U.C."/>
            <person name="Beiko R.G."/>
            <person name="Rosenstiel P."/>
            <person name="Hippler M."/>
            <person name="Laroche J."/>
        </authorList>
    </citation>
    <scope>NUCLEOTIDE SEQUENCE [LARGE SCALE GENOMIC DNA]</scope>
    <source>
        <strain evidence="2 3">CCMP1005</strain>
    </source>
</reference>